<dbReference type="InterPro" id="IPR026286">
    <property type="entry name" value="MaiA/AMDase"/>
</dbReference>
<dbReference type="PANTHER" id="PTHR40267">
    <property type="entry name" value="BLR3294 PROTEIN"/>
    <property type="match status" value="1"/>
</dbReference>
<accession>A0A2B7XRJ3</accession>
<keyword evidence="2" id="KW-1185">Reference proteome</keyword>
<evidence type="ECO:0008006" key="3">
    <source>
        <dbReference type="Google" id="ProtNLM"/>
    </source>
</evidence>
<dbReference type="OrthoDB" id="414270at2759"/>
<dbReference type="Proteomes" id="UP000223968">
    <property type="component" value="Unassembled WGS sequence"/>
</dbReference>
<dbReference type="PANTHER" id="PTHR40267:SF1">
    <property type="entry name" value="BLR3294 PROTEIN"/>
    <property type="match status" value="1"/>
</dbReference>
<sequence length="259" mass="28029">MPLRLGLITPSSNTALEPLTNSILSSLPTTTTTTKAPITAHFTRIRLTQISLSPAALNQFHTETFLSAARLLADAQVDVIAWSGTASGWLGFDVDSELCRRITLETGGIPCTTANLALNRALELLGGVERMGLLTPFVEEVQERIVANYRLSGFEAVCEKGLAERDNVAIGRIGEEVLDGAVERVVGEARGLDGDGTGGLQAICIFCTNLHAAQRVEYWEEKYGVPVLDTITAVVWDMLRICGVDTSDIRGWGQIMRLK</sequence>
<evidence type="ECO:0000313" key="1">
    <source>
        <dbReference type="EMBL" id="PGH11252.1"/>
    </source>
</evidence>
<name>A0A2B7XRJ3_9EURO</name>
<evidence type="ECO:0000313" key="2">
    <source>
        <dbReference type="Proteomes" id="UP000223968"/>
    </source>
</evidence>
<dbReference type="Gene3D" id="3.40.50.12500">
    <property type="match status" value="1"/>
</dbReference>
<organism evidence="1 2">
    <name type="scientific">Helicocarpus griseus UAMH5409</name>
    <dbReference type="NCBI Taxonomy" id="1447875"/>
    <lineage>
        <taxon>Eukaryota</taxon>
        <taxon>Fungi</taxon>
        <taxon>Dikarya</taxon>
        <taxon>Ascomycota</taxon>
        <taxon>Pezizomycotina</taxon>
        <taxon>Eurotiomycetes</taxon>
        <taxon>Eurotiomycetidae</taxon>
        <taxon>Onygenales</taxon>
        <taxon>Ajellomycetaceae</taxon>
        <taxon>Helicocarpus</taxon>
    </lineage>
</organism>
<comment type="caution">
    <text evidence="1">The sequence shown here is derived from an EMBL/GenBank/DDBJ whole genome shotgun (WGS) entry which is preliminary data.</text>
</comment>
<gene>
    <name evidence="1" type="ORF">AJ79_04986</name>
</gene>
<dbReference type="STRING" id="1447875.A0A2B7XRJ3"/>
<dbReference type="AlphaFoldDB" id="A0A2B7XRJ3"/>
<dbReference type="Pfam" id="PF17645">
    <property type="entry name" value="Amdase"/>
    <property type="match status" value="1"/>
</dbReference>
<dbReference type="InterPro" id="IPR053714">
    <property type="entry name" value="Iso_Racemase_Enz_sf"/>
</dbReference>
<dbReference type="PIRSF" id="PIRSF015736">
    <property type="entry name" value="MI"/>
    <property type="match status" value="1"/>
</dbReference>
<dbReference type="EMBL" id="PDNB01000075">
    <property type="protein sequence ID" value="PGH11252.1"/>
    <property type="molecule type" value="Genomic_DNA"/>
</dbReference>
<reference evidence="1 2" key="1">
    <citation type="submission" date="2017-10" db="EMBL/GenBank/DDBJ databases">
        <title>Comparative genomics in systemic dimorphic fungi from Ajellomycetaceae.</title>
        <authorList>
            <person name="Munoz J.F."/>
            <person name="Mcewen J.G."/>
            <person name="Clay O.K."/>
            <person name="Cuomo C.A."/>
        </authorList>
    </citation>
    <scope>NUCLEOTIDE SEQUENCE [LARGE SCALE GENOMIC DNA]</scope>
    <source>
        <strain evidence="1 2">UAMH5409</strain>
    </source>
</reference>
<proteinExistence type="predicted"/>
<protein>
    <recommendedName>
        <fullName evidence="3">Asp/Glu/hydantoin racemase</fullName>
    </recommendedName>
</protein>